<accession>A0ABR6EFV6</accession>
<evidence type="ECO:0000256" key="6">
    <source>
        <dbReference type="ARBA" id="ARBA00023136"/>
    </source>
</evidence>
<evidence type="ECO:0000313" key="10">
    <source>
        <dbReference type="Proteomes" id="UP000766698"/>
    </source>
</evidence>
<evidence type="ECO:0000256" key="7">
    <source>
        <dbReference type="SAM" id="MobiDB-lite"/>
    </source>
</evidence>
<feature type="transmembrane region" description="Helical" evidence="8">
    <location>
        <begin position="67"/>
        <end position="87"/>
    </location>
</feature>
<evidence type="ECO:0000256" key="2">
    <source>
        <dbReference type="ARBA" id="ARBA00010388"/>
    </source>
</evidence>
<evidence type="ECO:0000313" key="9">
    <source>
        <dbReference type="EMBL" id="MBB1244148.1"/>
    </source>
</evidence>
<feature type="transmembrane region" description="Helical" evidence="8">
    <location>
        <begin position="30"/>
        <end position="47"/>
    </location>
</feature>
<keyword evidence="5 8" id="KW-1133">Transmembrane helix</keyword>
<keyword evidence="3" id="KW-1003">Cell membrane</keyword>
<dbReference type="EMBL" id="WMLF01000129">
    <property type="protein sequence ID" value="MBB1244148.1"/>
    <property type="molecule type" value="Genomic_DNA"/>
</dbReference>
<evidence type="ECO:0000256" key="4">
    <source>
        <dbReference type="ARBA" id="ARBA00022692"/>
    </source>
</evidence>
<dbReference type="PANTHER" id="PTHR34583">
    <property type="entry name" value="ANTIPORTER SUBUNIT MNHC2-RELATED"/>
    <property type="match status" value="1"/>
</dbReference>
<comment type="caution">
    <text evidence="9">The sequence shown here is derived from an EMBL/GenBank/DDBJ whole genome shotgun (WGS) entry which is preliminary data.</text>
</comment>
<dbReference type="Gene3D" id="1.10.287.3510">
    <property type="match status" value="1"/>
</dbReference>
<evidence type="ECO:0000256" key="3">
    <source>
        <dbReference type="ARBA" id="ARBA00022475"/>
    </source>
</evidence>
<reference evidence="10" key="1">
    <citation type="journal article" date="2020" name="Syst. Appl. Microbiol.">
        <title>Streptomyces alkaliterrae sp. nov., isolated from an alkaline soil, and emended descriptions of Streptomyces alkaliphilus, Streptomyces calidiresistens and Streptomyces durbertensis.</title>
        <authorList>
            <person name="Swiecimska M."/>
            <person name="Golinska P."/>
            <person name="Nouioui I."/>
            <person name="Wypij M."/>
            <person name="Rai M."/>
            <person name="Sangal V."/>
            <person name="Goodfellow M."/>
        </authorList>
    </citation>
    <scope>NUCLEOTIDE SEQUENCE [LARGE SCALE GENOMIC DNA]</scope>
    <source>
        <strain evidence="10">DSM 104538</strain>
    </source>
</reference>
<feature type="transmembrane region" description="Helical" evidence="8">
    <location>
        <begin position="6"/>
        <end position="23"/>
    </location>
</feature>
<dbReference type="InterPro" id="IPR050601">
    <property type="entry name" value="CPA3_antiporter_subunitC"/>
</dbReference>
<keyword evidence="10" id="KW-1185">Reference proteome</keyword>
<gene>
    <name evidence="9" type="ORF">GL263_11345</name>
</gene>
<proteinExistence type="inferred from homology"/>
<dbReference type="InterPro" id="IPR039428">
    <property type="entry name" value="NUOK/Mnh_C1-like"/>
</dbReference>
<keyword evidence="4 8" id="KW-0812">Transmembrane</keyword>
<dbReference type="Proteomes" id="UP000766698">
    <property type="component" value="Unassembled WGS sequence"/>
</dbReference>
<keyword evidence="6 8" id="KW-0472">Membrane</keyword>
<feature type="compositionally biased region" description="Basic residues" evidence="7">
    <location>
        <begin position="116"/>
        <end position="128"/>
    </location>
</feature>
<organism evidence="9 10">
    <name type="scientific">Streptomyces durbertensis</name>
    <dbReference type="NCBI Taxonomy" id="2448886"/>
    <lineage>
        <taxon>Bacteria</taxon>
        <taxon>Bacillati</taxon>
        <taxon>Actinomycetota</taxon>
        <taxon>Actinomycetes</taxon>
        <taxon>Kitasatosporales</taxon>
        <taxon>Streptomycetaceae</taxon>
        <taxon>Streptomyces</taxon>
    </lineage>
</organism>
<evidence type="ECO:0000256" key="8">
    <source>
        <dbReference type="SAM" id="Phobius"/>
    </source>
</evidence>
<comment type="similarity">
    <text evidence="2">Belongs to the CPA3 antiporters (TC 2.A.63) subunit C family.</text>
</comment>
<sequence>MTAALAVGVLTAGGVFLVLRPGLVRITFGFVLLGHAVNILLLTAGGTERRNPPLLGHGDTADMADPLPQAFVLTAIVITFGITVLLLGMARAHADWADATRTDRTDGGGGSGGRSRGGRSRGARSRGARSREARSRDTGSRDSGSRDSGDGGTRDSSSPHPREEGDS</sequence>
<feature type="region of interest" description="Disordered" evidence="7">
    <location>
        <begin position="98"/>
        <end position="167"/>
    </location>
</feature>
<feature type="compositionally biased region" description="Basic and acidic residues" evidence="7">
    <location>
        <begin position="129"/>
        <end position="153"/>
    </location>
</feature>
<name>A0ABR6EFV6_9ACTN</name>
<evidence type="ECO:0000256" key="1">
    <source>
        <dbReference type="ARBA" id="ARBA00004651"/>
    </source>
</evidence>
<dbReference type="PANTHER" id="PTHR34583:SF2">
    <property type="entry name" value="ANTIPORTER SUBUNIT MNHC2-RELATED"/>
    <property type="match status" value="1"/>
</dbReference>
<comment type="subcellular location">
    <subcellularLocation>
        <location evidence="1">Cell membrane</location>
        <topology evidence="1">Multi-pass membrane protein</topology>
    </subcellularLocation>
</comment>
<dbReference type="Pfam" id="PF00420">
    <property type="entry name" value="Oxidored_q2"/>
    <property type="match status" value="1"/>
</dbReference>
<evidence type="ECO:0000256" key="5">
    <source>
        <dbReference type="ARBA" id="ARBA00022989"/>
    </source>
</evidence>
<protein>
    <submittedName>
        <fullName evidence="9">NADH-quinone oxidoreductase subunit K</fullName>
    </submittedName>
</protein>